<dbReference type="InterPro" id="IPR010280">
    <property type="entry name" value="U5_MeTrfase_fam"/>
</dbReference>
<organism evidence="6 7">
    <name type="scientific">Trueperella pecoris</name>
    <dbReference type="NCBI Taxonomy" id="2733571"/>
    <lineage>
        <taxon>Bacteria</taxon>
        <taxon>Bacillati</taxon>
        <taxon>Actinomycetota</taxon>
        <taxon>Actinomycetes</taxon>
        <taxon>Actinomycetales</taxon>
        <taxon>Actinomycetaceae</taxon>
        <taxon>Trueperella</taxon>
    </lineage>
</organism>
<dbReference type="GO" id="GO:0070475">
    <property type="term" value="P:rRNA base methylation"/>
    <property type="evidence" value="ECO:0007669"/>
    <property type="project" value="TreeGrafter"/>
</dbReference>
<dbReference type="AlphaFoldDB" id="A0A7M1R2Y1"/>
<feature type="binding site" evidence="4">
    <location>
        <position position="235"/>
    </location>
    <ligand>
        <name>S-adenosyl-L-methionine</name>
        <dbReference type="ChEBI" id="CHEBI:59789"/>
    </ligand>
</feature>
<accession>A0A7M1R2Y1</accession>
<keyword evidence="1 4" id="KW-0489">Methyltransferase</keyword>
<evidence type="ECO:0000259" key="5">
    <source>
        <dbReference type="PROSITE" id="PS50926"/>
    </source>
</evidence>
<name>A0A7M1R2Y1_9ACTO</name>
<dbReference type="Gene3D" id="3.40.50.150">
    <property type="entry name" value="Vaccinia Virus protein VP39"/>
    <property type="match status" value="1"/>
</dbReference>
<dbReference type="InterPro" id="IPR002792">
    <property type="entry name" value="TRAM_dom"/>
</dbReference>
<dbReference type="Proteomes" id="UP000594961">
    <property type="component" value="Chromosome"/>
</dbReference>
<dbReference type="Gene3D" id="2.40.50.140">
    <property type="entry name" value="Nucleic acid-binding proteins"/>
    <property type="match status" value="1"/>
</dbReference>
<gene>
    <name evidence="6" type="ORF">INS90_04565</name>
</gene>
<dbReference type="PANTHER" id="PTHR11061:SF30">
    <property type="entry name" value="TRNA (URACIL(54)-C(5))-METHYLTRANSFERASE"/>
    <property type="match status" value="1"/>
</dbReference>
<dbReference type="CDD" id="cd02440">
    <property type="entry name" value="AdoMet_MTases"/>
    <property type="match status" value="1"/>
</dbReference>
<dbReference type="PROSITE" id="PS50926">
    <property type="entry name" value="TRAM"/>
    <property type="match status" value="1"/>
</dbReference>
<dbReference type="GO" id="GO:0070041">
    <property type="term" value="F:rRNA (uridine-C5-)-methyltransferase activity"/>
    <property type="evidence" value="ECO:0007669"/>
    <property type="project" value="TreeGrafter"/>
</dbReference>
<dbReference type="Pfam" id="PF01938">
    <property type="entry name" value="TRAM"/>
    <property type="match status" value="1"/>
</dbReference>
<evidence type="ECO:0000256" key="3">
    <source>
        <dbReference type="ARBA" id="ARBA00022691"/>
    </source>
</evidence>
<evidence type="ECO:0000313" key="6">
    <source>
        <dbReference type="EMBL" id="QOR48538.1"/>
    </source>
</evidence>
<dbReference type="SUPFAM" id="SSF53335">
    <property type="entry name" value="S-adenosyl-L-methionine-dependent methyltransferases"/>
    <property type="match status" value="1"/>
</dbReference>
<feature type="domain" description="TRAM" evidence="5">
    <location>
        <begin position="1"/>
        <end position="52"/>
    </location>
</feature>
<evidence type="ECO:0000256" key="4">
    <source>
        <dbReference type="PROSITE-ProRule" id="PRU01024"/>
    </source>
</evidence>
<keyword evidence="2 4" id="KW-0808">Transferase</keyword>
<reference evidence="6 7" key="1">
    <citation type="submission" date="2020-10" db="EMBL/GenBank/DDBJ databases">
        <title>Trueperella pecoris sp. nov. isolated from bovine and porcine specimens.</title>
        <authorList>
            <person name="Schoenecker L."/>
            <person name="Schnydrig P."/>
            <person name="Brodard I."/>
            <person name="Thomann A."/>
            <person name="Hemphill A."/>
            <person name="Rodriguez-Campos S."/>
            <person name="Perreten V."/>
            <person name="Jores J."/>
            <person name="Kittl S."/>
        </authorList>
    </citation>
    <scope>NUCLEOTIDE SEQUENCE [LARGE SCALE GENOMIC DNA]</scope>
    <source>
        <strain evidence="6 7">19OD0592</strain>
    </source>
</reference>
<dbReference type="InterPro" id="IPR030391">
    <property type="entry name" value="MeTrfase_TrmA_CS"/>
</dbReference>
<dbReference type="InterPro" id="IPR029063">
    <property type="entry name" value="SAM-dependent_MTases_sf"/>
</dbReference>
<sequence length="398" mass="42635">MRLEIVDIGHGGVGIARHDGRVVFVRGAIPGEVVEVEVVSRQSKFFHANVVDVVEASPHRVEHPWAAGAAGVTGAADFGHIELAWQRKLKTDVVAHNLRRIGGQDLAEAIKPLRVEVRGVDSTDGWGTRTRFDVVKMATGVGMYMERTNRLVPLDRMPLALPELERLDLFGNAWDGVVAEGERMHVVSPASGPDVVVAGQTYAAPGRQADPFIHERAVTGADVFEYRISSGGFWQIHCQAPSVLLQAVLKGAAAQEGESVLELFSGAGLFTVPLARAVGERGSVFAIEGSERAVRDARVNLVSMPWAKAEVARIDEGTVAGLRADVVVADPPRAGLGKKTAAQLARCGARRIVLVSCDPAAMARDVAELVANGRKVEAMEAFDIFPHTHHMEVVTALS</sequence>
<feature type="binding site" evidence="4">
    <location>
        <position position="264"/>
    </location>
    <ligand>
        <name>S-adenosyl-L-methionine</name>
        <dbReference type="ChEBI" id="CHEBI:59789"/>
    </ligand>
</feature>
<feature type="binding site" evidence="4">
    <location>
        <position position="330"/>
    </location>
    <ligand>
        <name>S-adenosyl-L-methionine</name>
        <dbReference type="ChEBI" id="CHEBI:59789"/>
    </ligand>
</feature>
<feature type="binding site" evidence="4">
    <location>
        <position position="288"/>
    </location>
    <ligand>
        <name>S-adenosyl-L-methionine</name>
        <dbReference type="ChEBI" id="CHEBI:59789"/>
    </ligand>
</feature>
<dbReference type="EMBL" id="CP063212">
    <property type="protein sequence ID" value="QOR48538.1"/>
    <property type="molecule type" value="Genomic_DNA"/>
</dbReference>
<keyword evidence="3 4" id="KW-0949">S-adenosyl-L-methionine</keyword>
<feature type="active site" description="Nucleophile" evidence="4">
    <location>
        <position position="357"/>
    </location>
</feature>
<evidence type="ECO:0000256" key="1">
    <source>
        <dbReference type="ARBA" id="ARBA00022603"/>
    </source>
</evidence>
<proteinExistence type="inferred from homology"/>
<dbReference type="PROSITE" id="PS01231">
    <property type="entry name" value="TRMA_2"/>
    <property type="match status" value="1"/>
</dbReference>
<evidence type="ECO:0000313" key="7">
    <source>
        <dbReference type="Proteomes" id="UP000594961"/>
    </source>
</evidence>
<dbReference type="Pfam" id="PF05958">
    <property type="entry name" value="tRNA_U5-meth_tr"/>
    <property type="match status" value="1"/>
</dbReference>
<dbReference type="InterPro" id="IPR012340">
    <property type="entry name" value="NA-bd_OB-fold"/>
</dbReference>
<dbReference type="RefSeq" id="WP_197555111.1">
    <property type="nucleotide sequence ID" value="NZ_CP063212.1"/>
</dbReference>
<comment type="similarity">
    <text evidence="4">Belongs to the class I-like SAM-binding methyltransferase superfamily. RNA M5U methyltransferase family.</text>
</comment>
<dbReference type="PANTHER" id="PTHR11061">
    <property type="entry name" value="RNA M5U METHYLTRANSFERASE"/>
    <property type="match status" value="1"/>
</dbReference>
<dbReference type="PROSITE" id="PS51687">
    <property type="entry name" value="SAM_MT_RNA_M5U"/>
    <property type="match status" value="1"/>
</dbReference>
<dbReference type="SUPFAM" id="SSF50249">
    <property type="entry name" value="Nucleic acid-binding proteins"/>
    <property type="match status" value="1"/>
</dbReference>
<evidence type="ECO:0000256" key="2">
    <source>
        <dbReference type="ARBA" id="ARBA00022679"/>
    </source>
</evidence>
<protein>
    <submittedName>
        <fullName evidence="6">Class I SAM-dependent RNA methyltransferase</fullName>
    </submittedName>
</protein>